<dbReference type="PROSITE" id="PS00716">
    <property type="entry name" value="SIGMA70_2"/>
    <property type="match status" value="1"/>
</dbReference>
<dbReference type="InterPro" id="IPR000943">
    <property type="entry name" value="RNA_pol_sigma70"/>
</dbReference>
<keyword evidence="3 6" id="KW-0731">Sigma factor</keyword>
<evidence type="ECO:0000259" key="8">
    <source>
        <dbReference type="PROSITE" id="PS00715"/>
    </source>
</evidence>
<dbReference type="Gene3D" id="1.10.601.10">
    <property type="entry name" value="RNA Polymerase Primary Sigma Factor"/>
    <property type="match status" value="2"/>
</dbReference>
<dbReference type="HAMAP" id="MF_00963">
    <property type="entry name" value="Sigma70_RpoD_SigA"/>
    <property type="match status" value="1"/>
</dbReference>
<dbReference type="Pfam" id="PF04539">
    <property type="entry name" value="Sigma70_r3"/>
    <property type="match status" value="1"/>
</dbReference>
<dbReference type="Pfam" id="PF04542">
    <property type="entry name" value="Sigma70_r2"/>
    <property type="match status" value="1"/>
</dbReference>
<dbReference type="EMBL" id="JXAL01000028">
    <property type="protein sequence ID" value="KIL34620.1"/>
    <property type="molecule type" value="Genomic_DNA"/>
</dbReference>
<dbReference type="PRINTS" id="PR00046">
    <property type="entry name" value="SIGMA70FCT"/>
</dbReference>
<dbReference type="InterPro" id="IPR050239">
    <property type="entry name" value="Sigma-70_RNA_pol_init_factors"/>
</dbReference>
<keyword evidence="2 6" id="KW-0805">Transcription regulation</keyword>
<dbReference type="InterPro" id="IPR042189">
    <property type="entry name" value="RNA_pol_sigma_70_r1_1_sf"/>
</dbReference>
<feature type="region of interest" description="Sigma-70 factor domain-2" evidence="6">
    <location>
        <begin position="143"/>
        <end position="213"/>
    </location>
</feature>
<name>A0ABR5A0S7_9BACL</name>
<dbReference type="InterPro" id="IPR007127">
    <property type="entry name" value="RNA_pol_sigma_70_r1_1"/>
</dbReference>
<dbReference type="InterPro" id="IPR007624">
    <property type="entry name" value="RNA_pol_sigma70_r3"/>
</dbReference>
<dbReference type="InterPro" id="IPR007627">
    <property type="entry name" value="RNA_pol_sigma70_r2"/>
</dbReference>
<dbReference type="Pfam" id="PF04545">
    <property type="entry name" value="Sigma70_r4"/>
    <property type="match status" value="1"/>
</dbReference>
<accession>A0ABR5A0S7</accession>
<dbReference type="RefSeq" id="WP_041066539.1">
    <property type="nucleotide sequence ID" value="NZ_JXAL01000028.1"/>
</dbReference>
<dbReference type="Proteomes" id="UP000054526">
    <property type="component" value="Unassembled WGS sequence"/>
</dbReference>
<evidence type="ECO:0000313" key="11">
    <source>
        <dbReference type="Proteomes" id="UP000054526"/>
    </source>
</evidence>
<dbReference type="PANTHER" id="PTHR30603">
    <property type="entry name" value="RNA POLYMERASE SIGMA FACTOR RPO"/>
    <property type="match status" value="1"/>
</dbReference>
<dbReference type="InterPro" id="IPR028630">
    <property type="entry name" value="Sigma70_RpoD"/>
</dbReference>
<keyword evidence="7" id="KW-0175">Coiled coil</keyword>
<evidence type="ECO:0000256" key="4">
    <source>
        <dbReference type="ARBA" id="ARBA00023125"/>
    </source>
</evidence>
<keyword evidence="1 6" id="KW-0963">Cytoplasm</keyword>
<evidence type="ECO:0000256" key="5">
    <source>
        <dbReference type="ARBA" id="ARBA00023163"/>
    </source>
</evidence>
<comment type="function">
    <text evidence="6">Sigma factors are initiation factors that promote the attachment of RNA polymerase to specific initiation sites and are then released. This sigma factor is the primary sigma factor during exponential growth.</text>
</comment>
<gene>
    <name evidence="6" type="primary">sigA</name>
    <name evidence="10" type="ORF">SD71_18435</name>
</gene>
<comment type="caution">
    <text evidence="10">The sequence shown here is derived from an EMBL/GenBank/DDBJ whole genome shotgun (WGS) entry which is preliminary data.</text>
</comment>
<protein>
    <recommendedName>
        <fullName evidence="6">RNA polymerase sigma factor SigA</fullName>
    </recommendedName>
</protein>
<keyword evidence="11" id="KW-1185">Reference proteome</keyword>
<dbReference type="PANTHER" id="PTHR30603:SF60">
    <property type="entry name" value="RNA POLYMERASE SIGMA FACTOR RPOD"/>
    <property type="match status" value="1"/>
</dbReference>
<feature type="coiled-coil region" evidence="7">
    <location>
        <begin position="298"/>
        <end position="325"/>
    </location>
</feature>
<keyword evidence="5 6" id="KW-0804">Transcription</keyword>
<evidence type="ECO:0000259" key="9">
    <source>
        <dbReference type="PROSITE" id="PS00716"/>
    </source>
</evidence>
<dbReference type="InterPro" id="IPR013325">
    <property type="entry name" value="RNA_pol_sigma_r2"/>
</dbReference>
<feature type="domain" description="RNA polymerase sigma-70" evidence="8">
    <location>
        <begin position="167"/>
        <end position="180"/>
    </location>
</feature>
<dbReference type="InterPro" id="IPR012760">
    <property type="entry name" value="RNA_pol_sigma_RpoD_C"/>
</dbReference>
<dbReference type="InterPro" id="IPR013324">
    <property type="entry name" value="RNA_pol_sigma_r3/r4-like"/>
</dbReference>
<dbReference type="Pfam" id="PF00140">
    <property type="entry name" value="Sigma70_r1_2"/>
    <property type="match status" value="1"/>
</dbReference>
<dbReference type="SUPFAM" id="SSF88659">
    <property type="entry name" value="Sigma3 and sigma4 domains of RNA polymerase sigma factors"/>
    <property type="match status" value="2"/>
</dbReference>
<evidence type="ECO:0000256" key="2">
    <source>
        <dbReference type="ARBA" id="ARBA00023015"/>
    </source>
</evidence>
<feature type="short sequence motif" description="Interaction with polymerase core subunit RpoC" evidence="6">
    <location>
        <begin position="167"/>
        <end position="170"/>
    </location>
</feature>
<evidence type="ECO:0000256" key="3">
    <source>
        <dbReference type="ARBA" id="ARBA00023082"/>
    </source>
</evidence>
<organism evidence="10 11">
    <name type="scientific">Cohnella kolymensis</name>
    <dbReference type="NCBI Taxonomy" id="1590652"/>
    <lineage>
        <taxon>Bacteria</taxon>
        <taxon>Bacillati</taxon>
        <taxon>Bacillota</taxon>
        <taxon>Bacilli</taxon>
        <taxon>Bacillales</taxon>
        <taxon>Paenibacillaceae</taxon>
        <taxon>Cohnella</taxon>
    </lineage>
</organism>
<dbReference type="SUPFAM" id="SSF88946">
    <property type="entry name" value="Sigma2 domain of RNA polymerase sigma factors"/>
    <property type="match status" value="1"/>
</dbReference>
<evidence type="ECO:0000256" key="6">
    <source>
        <dbReference type="HAMAP-Rule" id="MF_00963"/>
    </source>
</evidence>
<dbReference type="Gene3D" id="1.10.10.10">
    <property type="entry name" value="Winged helix-like DNA-binding domain superfamily/Winged helix DNA-binding domain"/>
    <property type="match status" value="2"/>
</dbReference>
<evidence type="ECO:0000256" key="7">
    <source>
        <dbReference type="SAM" id="Coils"/>
    </source>
</evidence>
<feature type="region of interest" description="Sigma-70 factor domain-3" evidence="6">
    <location>
        <begin position="222"/>
        <end position="298"/>
    </location>
</feature>
<dbReference type="InterPro" id="IPR014284">
    <property type="entry name" value="RNA_pol_sigma-70_dom"/>
</dbReference>
<feature type="domain" description="RNA polymerase sigma-70" evidence="9">
    <location>
        <begin position="336"/>
        <end position="362"/>
    </location>
</feature>
<comment type="subcellular location">
    <subcellularLocation>
        <location evidence="6">Cytoplasm</location>
    </subcellularLocation>
</comment>
<dbReference type="InterPro" id="IPR009042">
    <property type="entry name" value="RNA_pol_sigma70_r1_2"/>
</dbReference>
<dbReference type="PROSITE" id="PS00715">
    <property type="entry name" value="SIGMA70_1"/>
    <property type="match status" value="1"/>
</dbReference>
<keyword evidence="4 6" id="KW-0238">DNA-binding</keyword>
<dbReference type="InterPro" id="IPR007630">
    <property type="entry name" value="RNA_pol_sigma70_r4"/>
</dbReference>
<comment type="similarity">
    <text evidence="6">Belongs to the sigma-70 factor family. RpoD/SigA subfamily.</text>
</comment>
<dbReference type="Gene3D" id="1.10.220.120">
    <property type="entry name" value="Sigma-70 factor, region 1.1"/>
    <property type="match status" value="1"/>
</dbReference>
<proteinExistence type="inferred from homology"/>
<dbReference type="NCBIfam" id="TIGR02393">
    <property type="entry name" value="RpoD_Cterm"/>
    <property type="match status" value="1"/>
</dbReference>
<sequence>MANDQHTETESTLEQVKAQLMEQGKKKSALTYKDIMEKLSPFDQDPEQIDEFFEQLADQGIEVVNDHDEIGRHGHGEEEERERDEFNFDDDLSLPPGIKINDPVRMYLKEIGRVPLLAADDEVELAKKIEIGGPEGEEAKKRLAEANLRLVVSIAKRYVGRGMLFLDLIQEGNMGLLKAVEKFDYDKGFKFSTYATWWIRQAITRAIADQARTIRIPVHMVETINKLIRVSRQLLQELGREPAPEEIAEQMELSVEKVREIMKIAQEPVSLETPIGEEDDSHLGDFIEDQEALAPADAAAYELLKEQLEDVLDTLTEREENVLRLRFGLDDGRTRTLEEVGKVFGVTRERIRQIEAKALRKLRHPSRSKRLKDFLE</sequence>
<dbReference type="Pfam" id="PF03979">
    <property type="entry name" value="Sigma70_r1_1"/>
    <property type="match status" value="1"/>
</dbReference>
<dbReference type="CDD" id="cd06171">
    <property type="entry name" value="Sigma70_r4"/>
    <property type="match status" value="1"/>
</dbReference>
<evidence type="ECO:0000313" key="10">
    <source>
        <dbReference type="EMBL" id="KIL34620.1"/>
    </source>
</evidence>
<reference evidence="10 11" key="1">
    <citation type="submission" date="2014-12" db="EMBL/GenBank/DDBJ databases">
        <title>Draft genome sequence of Cohnella kolymensis strain B-2846.</title>
        <authorList>
            <person name="Karlyshev A.V."/>
            <person name="Kudryashova E.B."/>
        </authorList>
    </citation>
    <scope>NUCLEOTIDE SEQUENCE [LARGE SCALE GENOMIC DNA]</scope>
    <source>
        <strain evidence="10 11">VKM B-2846</strain>
    </source>
</reference>
<dbReference type="InterPro" id="IPR036388">
    <property type="entry name" value="WH-like_DNA-bd_sf"/>
</dbReference>
<feature type="region of interest" description="Sigma-70 factor domain-4" evidence="6">
    <location>
        <begin position="311"/>
        <end position="364"/>
    </location>
</feature>
<dbReference type="NCBIfam" id="TIGR02937">
    <property type="entry name" value="sigma70-ECF"/>
    <property type="match status" value="1"/>
</dbReference>
<evidence type="ECO:0000256" key="1">
    <source>
        <dbReference type="ARBA" id="ARBA00022490"/>
    </source>
</evidence>
<dbReference type="NCBIfam" id="NF006666">
    <property type="entry name" value="PRK09210.1"/>
    <property type="match status" value="1"/>
</dbReference>
<comment type="subunit">
    <text evidence="6">Interacts transiently with the RNA polymerase catalytic core.</text>
</comment>
<feature type="DNA-binding region" description="H-T-H motif" evidence="6">
    <location>
        <begin position="337"/>
        <end position="356"/>
    </location>
</feature>